<feature type="region of interest" description="Disordered" evidence="1">
    <location>
        <begin position="1"/>
        <end position="22"/>
    </location>
</feature>
<dbReference type="CDD" id="cd07344">
    <property type="entry name" value="M48_yhfN_like"/>
    <property type="match status" value="1"/>
</dbReference>
<dbReference type="EMBL" id="JAVREQ010000002">
    <property type="protein sequence ID" value="MDT0378051.1"/>
    <property type="molecule type" value="Genomic_DNA"/>
</dbReference>
<dbReference type="Gene3D" id="3.30.2010.10">
    <property type="entry name" value="Metalloproteases ('zincins'), catalytic domain"/>
    <property type="match status" value="1"/>
</dbReference>
<organism evidence="3 4">
    <name type="scientific">Streptomyces hazeniae</name>
    <dbReference type="NCBI Taxonomy" id="3075538"/>
    <lineage>
        <taxon>Bacteria</taxon>
        <taxon>Bacillati</taxon>
        <taxon>Actinomycetota</taxon>
        <taxon>Actinomycetes</taxon>
        <taxon>Kitasatosporales</taxon>
        <taxon>Streptomycetaceae</taxon>
        <taxon>Streptomyces</taxon>
    </lineage>
</organism>
<feature type="compositionally biased region" description="Polar residues" evidence="1">
    <location>
        <begin position="1"/>
        <end position="10"/>
    </location>
</feature>
<proteinExistence type="predicted"/>
<evidence type="ECO:0000313" key="3">
    <source>
        <dbReference type="EMBL" id="MDT0378051.1"/>
    </source>
</evidence>
<sequence length="185" mass="20855">MTVEPLNSTGTGRGAVEVRRSTRRRRTVSAYRDGDRTVVLIPDRMTAAEEERWIGVMLDRLAAQENRRMLDGSELARRATELSEQYLQGRARPSSVRWVTNQHTRWGSCTPAEGSIRLSHRLQGMPSFVVDYVLLHELAHLLVPGHGPDFWRLLDTYPRTERARGFLEGVAAAGRLPHTPSAQGE</sequence>
<dbReference type="PANTHER" id="PTHR30399:SF1">
    <property type="entry name" value="UTP PYROPHOSPHATASE"/>
    <property type="match status" value="1"/>
</dbReference>
<evidence type="ECO:0000256" key="1">
    <source>
        <dbReference type="SAM" id="MobiDB-lite"/>
    </source>
</evidence>
<name>A0ABU2NN75_9ACTN</name>
<evidence type="ECO:0000259" key="2">
    <source>
        <dbReference type="Pfam" id="PF01863"/>
    </source>
</evidence>
<accession>A0ABU2NN75</accession>
<protein>
    <submittedName>
        <fullName evidence="3">M48 family metallopeptidase</fullName>
    </submittedName>
</protein>
<evidence type="ECO:0000313" key="4">
    <source>
        <dbReference type="Proteomes" id="UP001183414"/>
    </source>
</evidence>
<dbReference type="Proteomes" id="UP001183414">
    <property type="component" value="Unassembled WGS sequence"/>
</dbReference>
<dbReference type="RefSeq" id="WP_311671966.1">
    <property type="nucleotide sequence ID" value="NZ_JAVREQ010000002.1"/>
</dbReference>
<feature type="domain" description="YgjP-like metallopeptidase" evidence="2">
    <location>
        <begin position="92"/>
        <end position="163"/>
    </location>
</feature>
<reference evidence="4" key="1">
    <citation type="submission" date="2023-07" db="EMBL/GenBank/DDBJ databases">
        <title>30 novel species of actinomycetes from the DSMZ collection.</title>
        <authorList>
            <person name="Nouioui I."/>
        </authorList>
    </citation>
    <scope>NUCLEOTIDE SEQUENCE [LARGE SCALE GENOMIC DNA]</scope>
    <source>
        <strain evidence="4">DSM 42041</strain>
    </source>
</reference>
<dbReference type="InterPro" id="IPR053136">
    <property type="entry name" value="UTP_pyrophosphatase-like"/>
</dbReference>
<dbReference type="InterPro" id="IPR002725">
    <property type="entry name" value="YgjP-like_metallopeptidase"/>
</dbReference>
<dbReference type="Pfam" id="PF01863">
    <property type="entry name" value="YgjP-like"/>
    <property type="match status" value="1"/>
</dbReference>
<comment type="caution">
    <text evidence="3">The sequence shown here is derived from an EMBL/GenBank/DDBJ whole genome shotgun (WGS) entry which is preliminary data.</text>
</comment>
<dbReference type="PANTHER" id="PTHR30399">
    <property type="entry name" value="UNCHARACTERIZED PROTEIN YGJP"/>
    <property type="match status" value="1"/>
</dbReference>
<keyword evidence="4" id="KW-1185">Reference proteome</keyword>
<gene>
    <name evidence="3" type="ORF">RM572_04575</name>
</gene>